<sequence length="83" mass="9336">MLKSLVSNIRENKHFMKAQKTEIQKIVHLVPSFGCGGLEKVIVNLVNHSRDYPVKHVLISLTSEFGLIKAFDVPVDVYCIGKN</sequence>
<dbReference type="RefSeq" id="WP_272181315.1">
    <property type="nucleotide sequence ID" value="NZ_JAQOMS010000002.1"/>
</dbReference>
<gene>
    <name evidence="1" type="ORF">PN838_16110</name>
</gene>
<dbReference type="EMBL" id="JAQOMS010000002">
    <property type="protein sequence ID" value="MDC2890010.1"/>
    <property type="molecule type" value="Genomic_DNA"/>
</dbReference>
<keyword evidence="2" id="KW-1185">Reference proteome</keyword>
<evidence type="ECO:0000313" key="2">
    <source>
        <dbReference type="Proteomes" id="UP001528411"/>
    </source>
</evidence>
<organism evidence="1 2">
    <name type="scientific">Psychrosphaera algicola</name>
    <dbReference type="NCBI Taxonomy" id="3023714"/>
    <lineage>
        <taxon>Bacteria</taxon>
        <taxon>Pseudomonadati</taxon>
        <taxon>Pseudomonadota</taxon>
        <taxon>Gammaproteobacteria</taxon>
        <taxon>Alteromonadales</taxon>
        <taxon>Pseudoalteromonadaceae</taxon>
        <taxon>Psychrosphaera</taxon>
    </lineage>
</organism>
<evidence type="ECO:0000313" key="1">
    <source>
        <dbReference type="EMBL" id="MDC2890010.1"/>
    </source>
</evidence>
<proteinExistence type="predicted"/>
<dbReference type="Proteomes" id="UP001528411">
    <property type="component" value="Unassembled WGS sequence"/>
</dbReference>
<protein>
    <recommendedName>
        <fullName evidence="3">Glycosyltransferase</fullName>
    </recommendedName>
</protein>
<comment type="caution">
    <text evidence="1">The sequence shown here is derived from an EMBL/GenBank/DDBJ whole genome shotgun (WGS) entry which is preliminary data.</text>
</comment>
<accession>A0ABT5FEN1</accession>
<evidence type="ECO:0008006" key="3">
    <source>
        <dbReference type="Google" id="ProtNLM"/>
    </source>
</evidence>
<reference evidence="1 2" key="1">
    <citation type="submission" date="2023-01" db="EMBL/GenBank/DDBJ databases">
        <title>Psychrosphaera sp. nov., isolated from marine algae.</title>
        <authorList>
            <person name="Bayburt H."/>
            <person name="Choi B.J."/>
            <person name="Kim J.M."/>
            <person name="Choi D.G."/>
            <person name="Jeon C.O."/>
        </authorList>
    </citation>
    <scope>NUCLEOTIDE SEQUENCE [LARGE SCALE GENOMIC DNA]</scope>
    <source>
        <strain evidence="1 2">G1-22</strain>
    </source>
</reference>
<name>A0ABT5FEN1_9GAMM</name>